<dbReference type="Pfam" id="PF00092">
    <property type="entry name" value="VWA"/>
    <property type="match status" value="1"/>
</dbReference>
<proteinExistence type="predicted"/>
<accession>A0AAE3R1F9</accession>
<dbReference type="CDD" id="cd01467">
    <property type="entry name" value="vWA_BatA_type"/>
    <property type="match status" value="1"/>
</dbReference>
<dbReference type="Pfam" id="PF07584">
    <property type="entry name" value="BatA"/>
    <property type="match status" value="1"/>
</dbReference>
<reference evidence="7" key="1">
    <citation type="submission" date="2023-05" db="EMBL/GenBank/DDBJ databases">
        <authorList>
            <person name="Zhang X."/>
        </authorList>
    </citation>
    <scope>NUCLEOTIDE SEQUENCE</scope>
    <source>
        <strain evidence="7">BD1B2-1</strain>
    </source>
</reference>
<dbReference type="SUPFAM" id="SSF53300">
    <property type="entry name" value="vWA-like"/>
    <property type="match status" value="1"/>
</dbReference>
<dbReference type="PANTHER" id="PTHR22550">
    <property type="entry name" value="SPORE GERMINATION PROTEIN"/>
    <property type="match status" value="1"/>
</dbReference>
<evidence type="ECO:0000256" key="4">
    <source>
        <dbReference type="ARBA" id="ARBA00023136"/>
    </source>
</evidence>
<protein>
    <submittedName>
        <fullName evidence="7">VWA domain-containing protein</fullName>
    </submittedName>
</protein>
<feature type="domain" description="VWFA" evidence="6">
    <location>
        <begin position="99"/>
        <end position="292"/>
    </location>
</feature>
<feature type="transmembrane region" description="Helical" evidence="5">
    <location>
        <begin position="17"/>
        <end position="35"/>
    </location>
</feature>
<dbReference type="AlphaFoldDB" id="A0AAE3R1F9"/>
<dbReference type="Gene3D" id="3.40.50.410">
    <property type="entry name" value="von Willebrand factor, type A domain"/>
    <property type="match status" value="1"/>
</dbReference>
<dbReference type="SMART" id="SM00327">
    <property type="entry name" value="VWA"/>
    <property type="match status" value="1"/>
</dbReference>
<dbReference type="Proteomes" id="UP001232063">
    <property type="component" value="Unassembled WGS sequence"/>
</dbReference>
<organism evidence="7 8">
    <name type="scientific">Xanthocytophaga agilis</name>
    <dbReference type="NCBI Taxonomy" id="3048010"/>
    <lineage>
        <taxon>Bacteria</taxon>
        <taxon>Pseudomonadati</taxon>
        <taxon>Bacteroidota</taxon>
        <taxon>Cytophagia</taxon>
        <taxon>Cytophagales</taxon>
        <taxon>Rhodocytophagaceae</taxon>
        <taxon>Xanthocytophaga</taxon>
    </lineage>
</organism>
<dbReference type="PANTHER" id="PTHR22550:SF5">
    <property type="entry name" value="LEUCINE ZIPPER PROTEIN 4"/>
    <property type="match status" value="1"/>
</dbReference>
<dbReference type="InterPro" id="IPR036465">
    <property type="entry name" value="vWFA_dom_sf"/>
</dbReference>
<gene>
    <name evidence="7" type="ORF">QNI22_03490</name>
</gene>
<keyword evidence="3 5" id="KW-1133">Transmembrane helix</keyword>
<keyword evidence="4 5" id="KW-0472">Membrane</keyword>
<keyword evidence="1" id="KW-1003">Cell membrane</keyword>
<dbReference type="InterPro" id="IPR002035">
    <property type="entry name" value="VWF_A"/>
</dbReference>
<evidence type="ECO:0000256" key="5">
    <source>
        <dbReference type="SAM" id="Phobius"/>
    </source>
</evidence>
<evidence type="ECO:0000256" key="3">
    <source>
        <dbReference type="ARBA" id="ARBA00022989"/>
    </source>
</evidence>
<dbReference type="InterPro" id="IPR024163">
    <property type="entry name" value="Aerotolerance_reg_N"/>
</dbReference>
<sequence length="338" mass="37959">MNPFVIPSFDRFANPEAFGILLILPLIWLIQVWIYRKRQPVIIFSGVKSLKTLDFLIGKTFRLIPGLIQVIGAVFVSIALARPQIQEKSQEKLPQEGVDIMIAMDVSRSMEAEDLKPNRLEAAKKAAQDFVAARSRDRVGLVIYSGECITACPPTTQHALLQNVIQQVDYQNLEDGTAIGLGLANAVNRLKDSKAKSKVIILLTDGENNAGFIAPQTAAEMARQKKIKVYTIGVGKNGLAPFPMHTFDGSKAYQQVPFSINEDLLRQIASQTGGIFYRADSRESLQQIYSEIDRLEKSTIEERIQYRYTEVFTPFLVWALMCLTISFLFRFVILRSVL</sequence>
<evidence type="ECO:0000256" key="2">
    <source>
        <dbReference type="ARBA" id="ARBA00022692"/>
    </source>
</evidence>
<feature type="transmembrane region" description="Helical" evidence="5">
    <location>
        <begin position="315"/>
        <end position="333"/>
    </location>
</feature>
<dbReference type="RefSeq" id="WP_314509231.1">
    <property type="nucleotide sequence ID" value="NZ_JASJOU010000001.1"/>
</dbReference>
<dbReference type="InterPro" id="IPR050768">
    <property type="entry name" value="UPF0353/GerABKA_families"/>
</dbReference>
<dbReference type="EMBL" id="JASJOU010000001">
    <property type="protein sequence ID" value="MDJ1499690.1"/>
    <property type="molecule type" value="Genomic_DNA"/>
</dbReference>
<feature type="transmembrane region" description="Helical" evidence="5">
    <location>
        <begin position="56"/>
        <end position="80"/>
    </location>
</feature>
<keyword evidence="2 5" id="KW-0812">Transmembrane</keyword>
<keyword evidence="8" id="KW-1185">Reference proteome</keyword>
<evidence type="ECO:0000256" key="1">
    <source>
        <dbReference type="ARBA" id="ARBA00022475"/>
    </source>
</evidence>
<evidence type="ECO:0000313" key="8">
    <source>
        <dbReference type="Proteomes" id="UP001232063"/>
    </source>
</evidence>
<evidence type="ECO:0000259" key="6">
    <source>
        <dbReference type="PROSITE" id="PS50234"/>
    </source>
</evidence>
<comment type="caution">
    <text evidence="7">The sequence shown here is derived from an EMBL/GenBank/DDBJ whole genome shotgun (WGS) entry which is preliminary data.</text>
</comment>
<dbReference type="InterPro" id="IPR033881">
    <property type="entry name" value="vWA_BatA_type"/>
</dbReference>
<name>A0AAE3R1F9_9BACT</name>
<dbReference type="PROSITE" id="PS50234">
    <property type="entry name" value="VWFA"/>
    <property type="match status" value="1"/>
</dbReference>
<evidence type="ECO:0000313" key="7">
    <source>
        <dbReference type="EMBL" id="MDJ1499690.1"/>
    </source>
</evidence>